<dbReference type="OrthoDB" id="9902521at2759"/>
<dbReference type="EMBL" id="KZ506298">
    <property type="protein sequence ID" value="PKU40302.1"/>
    <property type="molecule type" value="Genomic_DNA"/>
</dbReference>
<evidence type="ECO:0000313" key="2">
    <source>
        <dbReference type="EMBL" id="PKU40302.1"/>
    </source>
</evidence>
<gene>
    <name evidence="2" type="ORF">llap_9391</name>
</gene>
<reference evidence="3" key="2">
    <citation type="submission" date="2017-12" db="EMBL/GenBank/DDBJ databases">
        <title>Genome sequence of the Bar-tailed Godwit (Limosa lapponica baueri).</title>
        <authorList>
            <person name="Lima N.C.B."/>
            <person name="Parody-Merino A.M."/>
            <person name="Battley P.F."/>
            <person name="Fidler A.E."/>
            <person name="Prosdocimi F."/>
        </authorList>
    </citation>
    <scope>NUCLEOTIDE SEQUENCE [LARGE SCALE GENOMIC DNA]</scope>
</reference>
<name>A0A2I0U2P8_LIMLA</name>
<accession>A0A2I0U2P8</accession>
<dbReference type="AlphaFoldDB" id="A0A2I0U2P8"/>
<evidence type="ECO:0000256" key="1">
    <source>
        <dbReference type="SAM" id="MobiDB-lite"/>
    </source>
</evidence>
<feature type="region of interest" description="Disordered" evidence="1">
    <location>
        <begin position="71"/>
        <end position="107"/>
    </location>
</feature>
<sequence>MASRAREVILPLYSTLMRPHLEHCVQLWSPQHKKDMDLLDRVQQRATNMIRGLEDLSYENRLRELALFSLEKRRPRGDLKQPSSPQRGLQKRQGGTLDQGGEPQDEG</sequence>
<proteinExistence type="predicted"/>
<evidence type="ECO:0000313" key="3">
    <source>
        <dbReference type="Proteomes" id="UP000233556"/>
    </source>
</evidence>
<keyword evidence="3" id="KW-1185">Reference proteome</keyword>
<dbReference type="Proteomes" id="UP000233556">
    <property type="component" value="Unassembled WGS sequence"/>
</dbReference>
<organism evidence="2 3">
    <name type="scientific">Limosa lapponica baueri</name>
    <dbReference type="NCBI Taxonomy" id="1758121"/>
    <lineage>
        <taxon>Eukaryota</taxon>
        <taxon>Metazoa</taxon>
        <taxon>Chordata</taxon>
        <taxon>Craniata</taxon>
        <taxon>Vertebrata</taxon>
        <taxon>Euteleostomi</taxon>
        <taxon>Archelosauria</taxon>
        <taxon>Archosauria</taxon>
        <taxon>Dinosauria</taxon>
        <taxon>Saurischia</taxon>
        <taxon>Theropoda</taxon>
        <taxon>Coelurosauria</taxon>
        <taxon>Aves</taxon>
        <taxon>Neognathae</taxon>
        <taxon>Neoaves</taxon>
        <taxon>Charadriiformes</taxon>
        <taxon>Scolopacidae</taxon>
        <taxon>Limosa</taxon>
    </lineage>
</organism>
<dbReference type="PANTHER" id="PTHR33332">
    <property type="entry name" value="REVERSE TRANSCRIPTASE DOMAIN-CONTAINING PROTEIN"/>
    <property type="match status" value="1"/>
</dbReference>
<reference evidence="3" key="1">
    <citation type="submission" date="2017-11" db="EMBL/GenBank/DDBJ databases">
        <authorList>
            <person name="Lima N.C."/>
            <person name="Parody-Merino A.M."/>
            <person name="Battley P.F."/>
            <person name="Fidler A.E."/>
            <person name="Prosdocimi F."/>
        </authorList>
    </citation>
    <scope>NUCLEOTIDE SEQUENCE [LARGE SCALE GENOMIC DNA]</scope>
</reference>
<protein>
    <submittedName>
        <fullName evidence="2">Uncharacterized protein</fullName>
    </submittedName>
</protein>